<dbReference type="GO" id="GO:0046872">
    <property type="term" value="F:metal ion binding"/>
    <property type="evidence" value="ECO:0007669"/>
    <property type="project" value="UniProtKB-KW"/>
</dbReference>
<keyword evidence="7 9" id="KW-0371">Homeobox</keyword>
<evidence type="ECO:0000313" key="15">
    <source>
        <dbReference type="EMBL" id="CAB0033814.1"/>
    </source>
</evidence>
<evidence type="ECO:0000259" key="13">
    <source>
        <dbReference type="PROSITE" id="PS50023"/>
    </source>
</evidence>
<evidence type="ECO:0000313" key="16">
    <source>
        <dbReference type="Proteomes" id="UP000479190"/>
    </source>
</evidence>
<feature type="compositionally biased region" description="Low complexity" evidence="12">
    <location>
        <begin position="289"/>
        <end position="303"/>
    </location>
</feature>
<dbReference type="CDD" id="cd09371">
    <property type="entry name" value="LIM1_Lmx1b"/>
    <property type="match status" value="1"/>
</dbReference>
<gene>
    <name evidence="15" type="ORF">TBRA_LOCUS5712</name>
</gene>
<dbReference type="InterPro" id="IPR001781">
    <property type="entry name" value="Znf_LIM"/>
</dbReference>
<evidence type="ECO:0000256" key="8">
    <source>
        <dbReference type="ARBA" id="ARBA00023242"/>
    </source>
</evidence>
<dbReference type="InterPro" id="IPR050453">
    <property type="entry name" value="LIM_Homeobox_TF"/>
</dbReference>
<evidence type="ECO:0000256" key="10">
    <source>
        <dbReference type="PROSITE-ProRule" id="PRU00125"/>
    </source>
</evidence>
<sequence length="614" mass="66893">MFNEILGIKMNFSGLPICNIRSTIYFPTSKEKSNGIHFASICTSKKKYYDTSLRHWHERYATNSRPPASEPPRPKTARKFSGEFYPTISSSVASTQKQLPGSFRRKLACTRARTTHTHTHTYRGVLVLFLAVKMLEHFAPMMQNAMNSHVPGGGGGEVVGPMVGQPFTAGPPMPAALRQSAANINNNIGEGGVQVKQESNLMEGVCAQCGRTISDRYVMRVNERDYHEACLACCECSAPLSHSCYTRDCKLYCRLDYERVFGAKCGRCQQKLDCNDLVQRVPAVVSPLQQQQQQTNNNSEPPNSGGGACKPGVGVGVGGGGAVFHVDCFVCCICGEPLLRGAPYILRHGQPLCKREFPSDIYSLNSPQDDDLMDDSRPRDGRRGPKRPRTILTSVQRRQFKASFEVSPKPCRKVREALAKDTGLSVRVVQVWFQNQRAKVKKMQRKAKTEASSDKEPKEERNKTESPHSDHSHYLNALSMRDGESSSFPSSTQPLNPNNPYSPDDVYPGHSGDSFCSSDVSLDGTEPGFEMCENESGGGPDGSHQSGGGGGGHSHHGQASVGGGGQMGIGGHQGSGGHGGEMPSLAQSLHSTMHNPIDKLFMMQNSYFSSADHS</sequence>
<dbReference type="GO" id="GO:0005634">
    <property type="term" value="C:nucleus"/>
    <property type="evidence" value="ECO:0007669"/>
    <property type="project" value="UniProtKB-SubCell"/>
</dbReference>
<evidence type="ECO:0000256" key="5">
    <source>
        <dbReference type="ARBA" id="ARBA00023038"/>
    </source>
</evidence>
<dbReference type="PROSITE" id="PS00027">
    <property type="entry name" value="HOMEOBOX_1"/>
    <property type="match status" value="1"/>
</dbReference>
<dbReference type="CDD" id="cd08368">
    <property type="entry name" value="LIM"/>
    <property type="match status" value="1"/>
</dbReference>
<keyword evidence="6 9" id="KW-0238">DNA-binding</keyword>
<dbReference type="FunFam" id="1.10.10.60:FF:000227">
    <property type="entry name" value="LIM homeobox transcription factor"/>
    <property type="match status" value="1"/>
</dbReference>
<dbReference type="SUPFAM" id="SSF46689">
    <property type="entry name" value="Homeodomain-like"/>
    <property type="match status" value="1"/>
</dbReference>
<dbReference type="PROSITE" id="PS50071">
    <property type="entry name" value="HOMEOBOX_2"/>
    <property type="match status" value="1"/>
</dbReference>
<dbReference type="Pfam" id="PF00046">
    <property type="entry name" value="Homeodomain"/>
    <property type="match status" value="1"/>
</dbReference>
<proteinExistence type="predicted"/>
<dbReference type="AlphaFoldDB" id="A0A6H5IAN8"/>
<comment type="subcellular location">
    <subcellularLocation>
        <location evidence="1 9 11">Nucleus</location>
    </subcellularLocation>
</comment>
<protein>
    <submittedName>
        <fullName evidence="15">Uncharacterized protein</fullName>
    </submittedName>
</protein>
<feature type="domain" description="LIM zinc-binding" evidence="13">
    <location>
        <begin position="204"/>
        <end position="263"/>
    </location>
</feature>
<evidence type="ECO:0000256" key="3">
    <source>
        <dbReference type="ARBA" id="ARBA00022737"/>
    </source>
</evidence>
<dbReference type="FunFam" id="2.10.110.10:FF:000006">
    <property type="entry name" value="LIM homeobox transcription factor 1-beta"/>
    <property type="match status" value="1"/>
</dbReference>
<accession>A0A6H5IAN8</accession>
<feature type="compositionally biased region" description="Polar residues" evidence="12">
    <location>
        <begin position="485"/>
        <end position="501"/>
    </location>
</feature>
<dbReference type="PROSITE" id="PS50023">
    <property type="entry name" value="LIM_DOMAIN_2"/>
    <property type="match status" value="1"/>
</dbReference>
<keyword evidence="4 10" id="KW-0862">Zinc</keyword>
<dbReference type="SUPFAM" id="SSF57716">
    <property type="entry name" value="Glucocorticoid receptor-like (DNA-binding domain)"/>
    <property type="match status" value="2"/>
</dbReference>
<dbReference type="Proteomes" id="UP000479190">
    <property type="component" value="Unassembled WGS sequence"/>
</dbReference>
<feature type="compositionally biased region" description="Gly residues" evidence="12">
    <location>
        <begin position="560"/>
        <end position="580"/>
    </location>
</feature>
<dbReference type="PROSITE" id="PS00478">
    <property type="entry name" value="LIM_DOMAIN_1"/>
    <property type="match status" value="1"/>
</dbReference>
<dbReference type="PANTHER" id="PTHR24208:SF166">
    <property type="entry name" value="LIM HOMEOBOX TRANSCRIPTION FACTOR 1 ALPHA, ISOFORM B"/>
    <property type="match status" value="1"/>
</dbReference>
<evidence type="ECO:0000256" key="9">
    <source>
        <dbReference type="PROSITE-ProRule" id="PRU00108"/>
    </source>
</evidence>
<dbReference type="GO" id="GO:0000981">
    <property type="term" value="F:DNA-binding transcription factor activity, RNA polymerase II-specific"/>
    <property type="evidence" value="ECO:0007669"/>
    <property type="project" value="InterPro"/>
</dbReference>
<dbReference type="OrthoDB" id="10068367at2759"/>
<dbReference type="InterPro" id="IPR009057">
    <property type="entry name" value="Homeodomain-like_sf"/>
</dbReference>
<feature type="DNA-binding region" description="Homeobox" evidence="9">
    <location>
        <begin position="385"/>
        <end position="444"/>
    </location>
</feature>
<evidence type="ECO:0000259" key="14">
    <source>
        <dbReference type="PROSITE" id="PS50071"/>
    </source>
</evidence>
<feature type="compositionally biased region" description="Basic and acidic residues" evidence="12">
    <location>
        <begin position="447"/>
        <end position="473"/>
    </location>
</feature>
<keyword evidence="3" id="KW-0677">Repeat</keyword>
<name>A0A6H5IAN8_9HYME</name>
<keyword evidence="16" id="KW-1185">Reference proteome</keyword>
<dbReference type="GO" id="GO:0000977">
    <property type="term" value="F:RNA polymerase II transcription regulatory region sequence-specific DNA binding"/>
    <property type="evidence" value="ECO:0007669"/>
    <property type="project" value="TreeGrafter"/>
</dbReference>
<evidence type="ECO:0000256" key="11">
    <source>
        <dbReference type="RuleBase" id="RU000682"/>
    </source>
</evidence>
<evidence type="ECO:0000256" key="6">
    <source>
        <dbReference type="ARBA" id="ARBA00023125"/>
    </source>
</evidence>
<feature type="domain" description="Homeobox" evidence="14">
    <location>
        <begin position="383"/>
        <end position="443"/>
    </location>
</feature>
<feature type="compositionally biased region" description="Gly residues" evidence="12">
    <location>
        <begin position="536"/>
        <end position="552"/>
    </location>
</feature>
<dbReference type="CDD" id="cd00086">
    <property type="entry name" value="homeodomain"/>
    <property type="match status" value="1"/>
</dbReference>
<feature type="compositionally biased region" description="Basic and acidic residues" evidence="12">
    <location>
        <begin position="374"/>
        <end position="383"/>
    </location>
</feature>
<feature type="region of interest" description="Disordered" evidence="12">
    <location>
        <begin position="439"/>
        <end position="586"/>
    </location>
</feature>
<reference evidence="15 16" key="1">
    <citation type="submission" date="2020-02" db="EMBL/GenBank/DDBJ databases">
        <authorList>
            <person name="Ferguson B K."/>
        </authorList>
    </citation>
    <scope>NUCLEOTIDE SEQUENCE [LARGE SCALE GENOMIC DNA]</scope>
</reference>
<dbReference type="PANTHER" id="PTHR24208">
    <property type="entry name" value="LIM/HOMEOBOX PROTEIN LHX"/>
    <property type="match status" value="1"/>
</dbReference>
<keyword evidence="5 10" id="KW-0440">LIM domain</keyword>
<dbReference type="GO" id="GO:0030182">
    <property type="term" value="P:neuron differentiation"/>
    <property type="evidence" value="ECO:0007669"/>
    <property type="project" value="TreeGrafter"/>
</dbReference>
<dbReference type="SMART" id="SM00132">
    <property type="entry name" value="LIM"/>
    <property type="match status" value="2"/>
</dbReference>
<keyword evidence="2 10" id="KW-0479">Metal-binding</keyword>
<evidence type="ECO:0000256" key="2">
    <source>
        <dbReference type="ARBA" id="ARBA00022723"/>
    </source>
</evidence>
<dbReference type="InterPro" id="IPR017970">
    <property type="entry name" value="Homeobox_CS"/>
</dbReference>
<dbReference type="InterPro" id="IPR001356">
    <property type="entry name" value="HD"/>
</dbReference>
<organism evidence="15 16">
    <name type="scientific">Trichogramma brassicae</name>
    <dbReference type="NCBI Taxonomy" id="86971"/>
    <lineage>
        <taxon>Eukaryota</taxon>
        <taxon>Metazoa</taxon>
        <taxon>Ecdysozoa</taxon>
        <taxon>Arthropoda</taxon>
        <taxon>Hexapoda</taxon>
        <taxon>Insecta</taxon>
        <taxon>Pterygota</taxon>
        <taxon>Neoptera</taxon>
        <taxon>Endopterygota</taxon>
        <taxon>Hymenoptera</taxon>
        <taxon>Apocrita</taxon>
        <taxon>Proctotrupomorpha</taxon>
        <taxon>Chalcidoidea</taxon>
        <taxon>Trichogrammatidae</taxon>
        <taxon>Trichogramma</taxon>
    </lineage>
</organism>
<feature type="region of interest" description="Disordered" evidence="12">
    <location>
        <begin position="364"/>
        <end position="390"/>
    </location>
</feature>
<feature type="region of interest" description="Disordered" evidence="12">
    <location>
        <begin position="286"/>
        <end position="305"/>
    </location>
</feature>
<feature type="region of interest" description="Disordered" evidence="12">
    <location>
        <begin position="61"/>
        <end position="80"/>
    </location>
</feature>
<evidence type="ECO:0000256" key="1">
    <source>
        <dbReference type="ARBA" id="ARBA00004123"/>
    </source>
</evidence>
<evidence type="ECO:0000256" key="12">
    <source>
        <dbReference type="SAM" id="MobiDB-lite"/>
    </source>
</evidence>
<keyword evidence="8 9" id="KW-0539">Nucleus</keyword>
<evidence type="ECO:0000256" key="7">
    <source>
        <dbReference type="ARBA" id="ARBA00023155"/>
    </source>
</evidence>
<dbReference type="EMBL" id="CADCXV010000725">
    <property type="protein sequence ID" value="CAB0033814.1"/>
    <property type="molecule type" value="Genomic_DNA"/>
</dbReference>
<dbReference type="SMART" id="SM00389">
    <property type="entry name" value="HOX"/>
    <property type="match status" value="1"/>
</dbReference>
<dbReference type="Gene3D" id="2.10.110.10">
    <property type="entry name" value="Cysteine Rich Protein"/>
    <property type="match status" value="2"/>
</dbReference>
<evidence type="ECO:0000256" key="4">
    <source>
        <dbReference type="ARBA" id="ARBA00022833"/>
    </source>
</evidence>
<dbReference type="Gene3D" id="1.10.10.60">
    <property type="entry name" value="Homeodomain-like"/>
    <property type="match status" value="1"/>
</dbReference>
<dbReference type="Pfam" id="PF00412">
    <property type="entry name" value="LIM"/>
    <property type="match status" value="2"/>
</dbReference>